<proteinExistence type="predicted"/>
<accession>A0AAX3QXS1</accession>
<keyword evidence="1" id="KW-0614">Plasmid</keyword>
<evidence type="ECO:0000313" key="1">
    <source>
        <dbReference type="EMBL" id="WET66719.1"/>
    </source>
</evidence>
<gene>
    <name evidence="1" type="ORF">P2T59_22765</name>
</gene>
<evidence type="ECO:0008006" key="3">
    <source>
        <dbReference type="Google" id="ProtNLM"/>
    </source>
</evidence>
<dbReference type="AlphaFoldDB" id="A0AAX3QXS1"/>
<protein>
    <recommendedName>
        <fullName evidence="3">RadC-like JAB domain-containing protein</fullName>
    </recommendedName>
</protein>
<reference evidence="1" key="1">
    <citation type="submission" date="2023-03" db="EMBL/GenBank/DDBJ databases">
        <title>Parabacteroides distasonis, a bacteria resistant against UC.</title>
        <authorList>
            <person name="Dai W."/>
        </authorList>
    </citation>
    <scope>NUCLEOTIDE SEQUENCE</scope>
    <source>
        <strain evidence="1">F1-28</strain>
        <plasmid evidence="1">unnamed</plasmid>
    </source>
</reference>
<evidence type="ECO:0000313" key="2">
    <source>
        <dbReference type="Proteomes" id="UP001221009"/>
    </source>
</evidence>
<geneLocation type="plasmid" evidence="1 2">
    <name>unnamed</name>
</geneLocation>
<organism evidence="1 2">
    <name type="scientific">Parabacteroides distasonis</name>
    <dbReference type="NCBI Taxonomy" id="823"/>
    <lineage>
        <taxon>Bacteria</taxon>
        <taxon>Pseudomonadati</taxon>
        <taxon>Bacteroidota</taxon>
        <taxon>Bacteroidia</taxon>
        <taxon>Bacteroidales</taxon>
        <taxon>Tannerellaceae</taxon>
        <taxon>Parabacteroides</taxon>
    </lineage>
</organism>
<name>A0AAX3QXS1_PARDI</name>
<sequence length="36" mass="3962">MTEAVKKAVERLGIRLLGHVSVAGENYYGNADEEKL</sequence>
<dbReference type="Proteomes" id="UP001221009">
    <property type="component" value="Plasmid unnamed"/>
</dbReference>
<dbReference type="EMBL" id="CP120354">
    <property type="protein sequence ID" value="WET66719.1"/>
    <property type="molecule type" value="Genomic_DNA"/>
</dbReference>